<accession>A0A9W9YTW2</accession>
<dbReference type="GO" id="GO:0016740">
    <property type="term" value="F:transferase activity"/>
    <property type="evidence" value="ECO:0007669"/>
    <property type="project" value="UniProtKB-KW"/>
</dbReference>
<dbReference type="EMBL" id="MU827021">
    <property type="protein sequence ID" value="KAJ7369382.1"/>
    <property type="molecule type" value="Genomic_DNA"/>
</dbReference>
<keyword evidence="2" id="KW-0808">Transferase</keyword>
<keyword evidence="3" id="KW-1185">Reference proteome</keyword>
<dbReference type="Proteomes" id="UP001163046">
    <property type="component" value="Unassembled WGS sequence"/>
</dbReference>
<evidence type="ECO:0000256" key="1">
    <source>
        <dbReference type="SAM" id="MobiDB-lite"/>
    </source>
</evidence>
<proteinExistence type="predicted"/>
<dbReference type="InterPro" id="IPR036420">
    <property type="entry name" value="BRCT_dom_sf"/>
</dbReference>
<feature type="region of interest" description="Disordered" evidence="1">
    <location>
        <begin position="110"/>
        <end position="153"/>
    </location>
</feature>
<dbReference type="AlphaFoldDB" id="A0A9W9YTW2"/>
<evidence type="ECO:0000313" key="3">
    <source>
        <dbReference type="Proteomes" id="UP001163046"/>
    </source>
</evidence>
<protein>
    <submittedName>
        <fullName evidence="2">Deoxycytidyl transferase</fullName>
    </submittedName>
</protein>
<organism evidence="2 3">
    <name type="scientific">Desmophyllum pertusum</name>
    <dbReference type="NCBI Taxonomy" id="174260"/>
    <lineage>
        <taxon>Eukaryota</taxon>
        <taxon>Metazoa</taxon>
        <taxon>Cnidaria</taxon>
        <taxon>Anthozoa</taxon>
        <taxon>Hexacorallia</taxon>
        <taxon>Scleractinia</taxon>
        <taxon>Caryophylliina</taxon>
        <taxon>Caryophylliidae</taxon>
        <taxon>Desmophyllum</taxon>
    </lineage>
</organism>
<gene>
    <name evidence="2" type="primary">REV1_4</name>
    <name evidence="2" type="ORF">OS493_039458</name>
</gene>
<reference evidence="2" key="1">
    <citation type="submission" date="2023-01" db="EMBL/GenBank/DDBJ databases">
        <title>Genome assembly of the deep-sea coral Lophelia pertusa.</title>
        <authorList>
            <person name="Herrera S."/>
            <person name="Cordes E."/>
        </authorList>
    </citation>
    <scope>NUCLEOTIDE SEQUENCE</scope>
    <source>
        <strain evidence="2">USNM1676648</strain>
        <tissue evidence="2">Polyp</tissue>
    </source>
</reference>
<name>A0A9W9YTW2_9CNID</name>
<dbReference type="SUPFAM" id="SSF52113">
    <property type="entry name" value="BRCT domain"/>
    <property type="match status" value="1"/>
</dbReference>
<evidence type="ECO:0000313" key="2">
    <source>
        <dbReference type="EMBL" id="KAJ7369382.1"/>
    </source>
</evidence>
<comment type="caution">
    <text evidence="2">The sequence shown here is derived from an EMBL/GenBank/DDBJ whole genome shotgun (WGS) entry which is preliminary data.</text>
</comment>
<feature type="non-terminal residue" evidence="2">
    <location>
        <position position="224"/>
    </location>
</feature>
<sequence>WLYASKGAETRGEYKVIKEDIPKGPQDVNASQIFEKVVIHINGYTVPPADELRRLVYLHGGVINRTNLLYIHHGFWTAIKAARLLPVDEYLLYQGRKASQKVLNFTSKLSSTCTTTKPPPGGVPSAETSTLQSPCGGPTEDMSSTSIPSPTGASSVSGLSALLTTTVQDQISDVHDSNDKISINTAEKDLVSRGKMKEMLTENPQKVVKLKILAIMKKMKSCVV</sequence>